<keyword evidence="12" id="KW-1185">Reference proteome</keyword>
<dbReference type="PANTHER" id="PTHR11530">
    <property type="entry name" value="D-AMINO ACID OXIDASE"/>
    <property type="match status" value="1"/>
</dbReference>
<gene>
    <name evidence="11" type="ORF">CAL28_19365</name>
</gene>
<evidence type="ECO:0000256" key="8">
    <source>
        <dbReference type="ARBA" id="ARBA00049547"/>
    </source>
</evidence>
<evidence type="ECO:0000256" key="2">
    <source>
        <dbReference type="ARBA" id="ARBA00006730"/>
    </source>
</evidence>
<reference evidence="12" key="1">
    <citation type="submission" date="2017-05" db="EMBL/GenBank/DDBJ databases">
        <title>Complete and WGS of Bordetella genogroups.</title>
        <authorList>
            <person name="Spilker T."/>
            <person name="Lipuma J."/>
        </authorList>
    </citation>
    <scope>NUCLEOTIDE SEQUENCE [LARGE SCALE GENOMIC DNA]</scope>
    <source>
        <strain evidence="12">AU8856</strain>
    </source>
</reference>
<evidence type="ECO:0000313" key="12">
    <source>
        <dbReference type="Proteomes" id="UP000215767"/>
    </source>
</evidence>
<evidence type="ECO:0000256" key="1">
    <source>
        <dbReference type="ARBA" id="ARBA00001974"/>
    </source>
</evidence>
<dbReference type="GO" id="GO:0003884">
    <property type="term" value="F:D-amino-acid oxidase activity"/>
    <property type="evidence" value="ECO:0007669"/>
    <property type="project" value="UniProtKB-EC"/>
</dbReference>
<dbReference type="Proteomes" id="UP000215767">
    <property type="component" value="Unassembled WGS sequence"/>
</dbReference>
<evidence type="ECO:0000259" key="10">
    <source>
        <dbReference type="Pfam" id="PF01266"/>
    </source>
</evidence>
<protein>
    <recommendedName>
        <fullName evidence="7">D-amino-acid oxidase</fullName>
        <ecNumber evidence="6">1.4.3.3</ecNumber>
    </recommendedName>
</protein>
<organism evidence="11 12">
    <name type="scientific">Bordetella genomosp. 11</name>
    <dbReference type="NCBI Taxonomy" id="1416808"/>
    <lineage>
        <taxon>Bacteria</taxon>
        <taxon>Pseudomonadati</taxon>
        <taxon>Pseudomonadota</taxon>
        <taxon>Betaproteobacteria</taxon>
        <taxon>Burkholderiales</taxon>
        <taxon>Alcaligenaceae</taxon>
        <taxon>Bordetella</taxon>
    </lineage>
</organism>
<comment type="caution">
    <text evidence="11">The sequence shown here is derived from an EMBL/GenBank/DDBJ whole genome shotgun (WGS) entry which is preliminary data.</text>
</comment>
<evidence type="ECO:0000313" key="11">
    <source>
        <dbReference type="EMBL" id="OZI61459.1"/>
    </source>
</evidence>
<keyword evidence="5" id="KW-0560">Oxidoreductase</keyword>
<dbReference type="Gene3D" id="3.30.9.10">
    <property type="entry name" value="D-Amino Acid Oxidase, subunit A, domain 2"/>
    <property type="match status" value="2"/>
</dbReference>
<keyword evidence="4" id="KW-0274">FAD</keyword>
<dbReference type="GO" id="GO:0019478">
    <property type="term" value="P:D-amino acid catabolic process"/>
    <property type="evidence" value="ECO:0007669"/>
    <property type="project" value="TreeGrafter"/>
</dbReference>
<evidence type="ECO:0000256" key="5">
    <source>
        <dbReference type="ARBA" id="ARBA00023002"/>
    </source>
</evidence>
<keyword evidence="3" id="KW-0285">Flavoprotein</keyword>
<dbReference type="GO" id="GO:0071949">
    <property type="term" value="F:FAD binding"/>
    <property type="evidence" value="ECO:0007669"/>
    <property type="project" value="InterPro"/>
</dbReference>
<dbReference type="AlphaFoldDB" id="A0A261UHP0"/>
<dbReference type="Pfam" id="PF01266">
    <property type="entry name" value="DAO"/>
    <property type="match status" value="1"/>
</dbReference>
<evidence type="ECO:0000256" key="7">
    <source>
        <dbReference type="ARBA" id="ARBA00039751"/>
    </source>
</evidence>
<feature type="signal peptide" evidence="9">
    <location>
        <begin position="1"/>
        <end position="23"/>
    </location>
</feature>
<comment type="catalytic activity">
    <reaction evidence="8">
        <text>a D-alpha-amino acid + O2 + H2O = a 2-oxocarboxylate + H2O2 + NH4(+)</text>
        <dbReference type="Rhea" id="RHEA:21816"/>
        <dbReference type="ChEBI" id="CHEBI:15377"/>
        <dbReference type="ChEBI" id="CHEBI:15379"/>
        <dbReference type="ChEBI" id="CHEBI:16240"/>
        <dbReference type="ChEBI" id="CHEBI:28938"/>
        <dbReference type="ChEBI" id="CHEBI:35179"/>
        <dbReference type="ChEBI" id="CHEBI:59871"/>
        <dbReference type="EC" id="1.4.3.3"/>
    </reaction>
    <physiologicalReaction direction="left-to-right" evidence="8">
        <dbReference type="Rhea" id="RHEA:21817"/>
    </physiologicalReaction>
</comment>
<name>A0A261UHP0_9BORD</name>
<sequence>MQRRRFLRQAAATLALSSAPALVLPARNVGTASRDSSAPMPASASCLENYADVVPIQARTDRITDVRVGLRPFRHAGPRVETQVLGAKTIVHNYGHGGAGWSLSWGSSTLALRLAQAAGARSIAVIGGGAMGLTSAVLARQAGLPVCIYTKAPPLEAYSMAATGLWTPDSQLCDAAHASALAERWKTMAATSFARYQNLLGLPGKPIEWIRGYSLSDTPFALQSDVVEGEPRYGRLRDRSRDFIPRFVDLCATGHPFPQPYVRRWTTLMFNISAYAHMLITGFLGSGGCIKVVEFVQAADLLDLPEDVVINATGYGARQLFSDESIIPIRGQTARLVPQQEVTYGLSTHQFNVVPRSDGLVVRSKGHGGDYNNSDDTPDVAESETAVRRLGEMFENMPRGRPAF</sequence>
<dbReference type="GO" id="GO:0005737">
    <property type="term" value="C:cytoplasm"/>
    <property type="evidence" value="ECO:0007669"/>
    <property type="project" value="TreeGrafter"/>
</dbReference>
<dbReference type="RefSeq" id="WP_094842864.1">
    <property type="nucleotide sequence ID" value="NZ_NEVS01000004.1"/>
</dbReference>
<dbReference type="Gene3D" id="3.40.50.720">
    <property type="entry name" value="NAD(P)-binding Rossmann-like Domain"/>
    <property type="match status" value="2"/>
</dbReference>
<keyword evidence="9" id="KW-0732">Signal</keyword>
<dbReference type="PROSITE" id="PS51318">
    <property type="entry name" value="TAT"/>
    <property type="match status" value="1"/>
</dbReference>
<dbReference type="InterPro" id="IPR023209">
    <property type="entry name" value="DAO"/>
</dbReference>
<evidence type="ECO:0000256" key="4">
    <source>
        <dbReference type="ARBA" id="ARBA00022827"/>
    </source>
</evidence>
<dbReference type="OrthoDB" id="246701at2"/>
<comment type="cofactor">
    <cofactor evidence="1">
        <name>FAD</name>
        <dbReference type="ChEBI" id="CHEBI:57692"/>
    </cofactor>
</comment>
<dbReference type="InterPro" id="IPR006076">
    <property type="entry name" value="FAD-dep_OxRdtase"/>
</dbReference>
<dbReference type="InterPro" id="IPR006311">
    <property type="entry name" value="TAT_signal"/>
</dbReference>
<dbReference type="EC" id="1.4.3.3" evidence="6"/>
<dbReference type="PANTHER" id="PTHR11530:SF11">
    <property type="entry name" value="D-ASPARTATE OXIDASE"/>
    <property type="match status" value="1"/>
</dbReference>
<accession>A0A261UHP0</accession>
<feature type="domain" description="FAD dependent oxidoreductase" evidence="10">
    <location>
        <begin position="123"/>
        <end position="396"/>
    </location>
</feature>
<dbReference type="EMBL" id="NEVS01000004">
    <property type="protein sequence ID" value="OZI61459.1"/>
    <property type="molecule type" value="Genomic_DNA"/>
</dbReference>
<evidence type="ECO:0000256" key="3">
    <source>
        <dbReference type="ARBA" id="ARBA00022630"/>
    </source>
</evidence>
<dbReference type="SUPFAM" id="SSF51971">
    <property type="entry name" value="Nucleotide-binding domain"/>
    <property type="match status" value="1"/>
</dbReference>
<feature type="chain" id="PRO_5012447202" description="D-amino-acid oxidase" evidence="9">
    <location>
        <begin position="24"/>
        <end position="404"/>
    </location>
</feature>
<evidence type="ECO:0000256" key="9">
    <source>
        <dbReference type="SAM" id="SignalP"/>
    </source>
</evidence>
<comment type="similarity">
    <text evidence="2">Belongs to the DAMOX/DASOX family.</text>
</comment>
<proteinExistence type="inferred from homology"/>
<evidence type="ECO:0000256" key="6">
    <source>
        <dbReference type="ARBA" id="ARBA00039101"/>
    </source>
</evidence>